<dbReference type="SUPFAM" id="SSF82153">
    <property type="entry name" value="FAS1 domain"/>
    <property type="match status" value="3"/>
</dbReference>
<dbReference type="Gene3D" id="2.30.180.10">
    <property type="entry name" value="FAS1 domain"/>
    <property type="match status" value="1"/>
</dbReference>
<keyword evidence="2" id="KW-0732">Signal</keyword>
<dbReference type="InterPro" id="IPR050904">
    <property type="entry name" value="Adhesion/Biosynth-related"/>
</dbReference>
<protein>
    <submittedName>
        <fullName evidence="4">ACR029Cp</fullName>
    </submittedName>
</protein>
<reference evidence="5" key="2">
    <citation type="journal article" date="2013" name="G3 (Bethesda)">
        <title>Genomes of Ashbya fungi isolated from insects reveal four mating-type loci, numerous translocations, lack of transposons, and distinct gene duplications.</title>
        <authorList>
            <person name="Dietrich F.S."/>
            <person name="Voegeli S."/>
            <person name="Kuo S."/>
            <person name="Philippsen P."/>
        </authorList>
    </citation>
    <scope>GENOME REANNOTATION</scope>
    <source>
        <strain evidence="5">ATCC 10895 / CBS 109.51 / FGSC 9923 / NRRL Y-1056</strain>
    </source>
</reference>
<evidence type="ECO:0000256" key="2">
    <source>
        <dbReference type="SAM" id="SignalP"/>
    </source>
</evidence>
<feature type="chain" id="PRO_5004285753" evidence="2">
    <location>
        <begin position="29"/>
        <end position="770"/>
    </location>
</feature>
<dbReference type="AlphaFoldDB" id="Q75C87"/>
<proteinExistence type="predicted"/>
<dbReference type="InterPro" id="IPR036378">
    <property type="entry name" value="FAS1_dom_sf"/>
</dbReference>
<feature type="domain" description="FAS1" evidence="3">
    <location>
        <begin position="161"/>
        <end position="305"/>
    </location>
</feature>
<evidence type="ECO:0000256" key="1">
    <source>
        <dbReference type="SAM" id="Phobius"/>
    </source>
</evidence>
<evidence type="ECO:0000259" key="3">
    <source>
        <dbReference type="PROSITE" id="PS50213"/>
    </source>
</evidence>
<dbReference type="EMBL" id="AE016816">
    <property type="protein sequence ID" value="AAS51256.2"/>
    <property type="molecule type" value="Genomic_DNA"/>
</dbReference>
<evidence type="ECO:0000313" key="5">
    <source>
        <dbReference type="Proteomes" id="UP000000591"/>
    </source>
</evidence>
<feature type="transmembrane region" description="Helical" evidence="1">
    <location>
        <begin position="727"/>
        <end position="747"/>
    </location>
</feature>
<dbReference type="KEGG" id="ago:AGOS_ACR029C"/>
<gene>
    <name evidence="4" type="ORF">AGOS_ACR029C</name>
</gene>
<dbReference type="eggNOG" id="KOG1437">
    <property type="taxonomic scope" value="Eukaryota"/>
</dbReference>
<dbReference type="STRING" id="284811.Q75C87"/>
<dbReference type="GO" id="GO:0005615">
    <property type="term" value="C:extracellular space"/>
    <property type="evidence" value="ECO:0000318"/>
    <property type="project" value="GO_Central"/>
</dbReference>
<keyword evidence="1" id="KW-0812">Transmembrane</keyword>
<dbReference type="InParanoid" id="Q75C87"/>
<dbReference type="FunCoup" id="Q75C87">
    <property type="interactions" value="24"/>
</dbReference>
<feature type="domain" description="FAS1" evidence="3">
    <location>
        <begin position="447"/>
        <end position="586"/>
    </location>
</feature>
<evidence type="ECO:0000313" key="4">
    <source>
        <dbReference type="EMBL" id="AAS51256.2"/>
    </source>
</evidence>
<keyword evidence="5" id="KW-1185">Reference proteome</keyword>
<reference evidence="4 5" key="1">
    <citation type="journal article" date="2004" name="Science">
        <title>The Ashbya gossypii genome as a tool for mapping the ancient Saccharomyces cerevisiae genome.</title>
        <authorList>
            <person name="Dietrich F.S."/>
            <person name="Voegeli S."/>
            <person name="Brachat S."/>
            <person name="Lerch A."/>
            <person name="Gates K."/>
            <person name="Steiner S."/>
            <person name="Mohr C."/>
            <person name="Pohlmann R."/>
            <person name="Luedi P."/>
            <person name="Choi S."/>
            <person name="Wing R.A."/>
            <person name="Flavier A."/>
            <person name="Gaffney T.D."/>
            <person name="Philippsen P."/>
        </authorList>
    </citation>
    <scope>NUCLEOTIDE SEQUENCE [LARGE SCALE GENOMIC DNA]</scope>
    <source>
        <strain evidence="5">ATCC 10895 / CBS 109.51 / FGSC 9923 / NRRL Y-1056</strain>
    </source>
</reference>
<keyword evidence="1" id="KW-0472">Membrane</keyword>
<dbReference type="OrthoDB" id="286301at2759"/>
<dbReference type="Proteomes" id="UP000000591">
    <property type="component" value="Chromosome III"/>
</dbReference>
<dbReference type="InterPro" id="IPR000782">
    <property type="entry name" value="FAS1_domain"/>
</dbReference>
<dbReference type="PROSITE" id="PS50213">
    <property type="entry name" value="FAS1"/>
    <property type="match status" value="2"/>
</dbReference>
<organism evidence="4 5">
    <name type="scientific">Eremothecium gossypii (strain ATCC 10895 / CBS 109.51 / FGSC 9923 / NRRL Y-1056)</name>
    <name type="common">Yeast</name>
    <name type="synonym">Ashbya gossypii</name>
    <dbReference type="NCBI Taxonomy" id="284811"/>
    <lineage>
        <taxon>Eukaryota</taxon>
        <taxon>Fungi</taxon>
        <taxon>Dikarya</taxon>
        <taxon>Ascomycota</taxon>
        <taxon>Saccharomycotina</taxon>
        <taxon>Saccharomycetes</taxon>
        <taxon>Saccharomycetales</taxon>
        <taxon>Saccharomycetaceae</taxon>
        <taxon>Eremothecium</taxon>
    </lineage>
</organism>
<dbReference type="GeneID" id="4619557"/>
<sequence>MISAMRWGGLTWACMALLWARGVPGAVAREQAGGAAALDDDGGFPFTTVVDILSQNAEFAGFLRAAQRGGWVPYLNELDDFSLLAPFGGVGGGRLDMQRYVIQGGVIDLAQYEAGVYVVDSRAGPRVVEVRGDGGASVNGVRVVADSLFASVQNAVVVPIAGPMPALAERDGLLQALREAGRPVRCAAQLLRLTEGRGANETLLLPEDGAFESQFDAAELNYLLQAHRLEVDGWYDDQRRLAARLRLRGVHGGAAVARNATAVSGELVELQPADHGATLYVNGTRTSSSNLVYRGGIAHLLDLQGLRSGIEFTADKYLVGLNASAFVEGMYYQKLAHMLRAHTSTYTIFVSADSWDQYRDFSRSSLLYHFTADHLWLEELLSDEGAHRLHDSMFCPGDGLGGRCQRLKLSRAGADIYVNGGLRVLNPHPYRVRNTLIYLLERSLEPPSALLSSVNPFLHCTLSLSLLRELGLLDLPSDHHGYTVLLPCFDAWRDLELNLDYLRQNTSALDMLLGNLIFKGLVYTDDSQERNVSTLHGEPVSVRPLAAHANGSASFAFSNLAAGVALELGADIPFDRGVVHPLREVPGPRAFHVPLRALVDAAGAAPFADLLRRAPAFADALGPDAPYSILAPAGLLQRHVADPAKFLAAHLVPRAATDALRLCNGLVPTAHGPPLHCRAPAPGVRLLSVAGHSQEVRVLKVGCTDGACVFLLDRALDAPQARARLRLAAAGFLAGVCAGLYMGYVLFCKRTVWFRRSPESAPLLQESPPA</sequence>
<dbReference type="HOGENOM" id="CLU_008441_0_0_1"/>
<dbReference type="OMA" id="FCSSNKR"/>
<dbReference type="PANTHER" id="PTHR10900:SF77">
    <property type="entry name" value="FI19380P1"/>
    <property type="match status" value="1"/>
</dbReference>
<dbReference type="RefSeq" id="NP_983432.2">
    <property type="nucleotide sequence ID" value="NM_208785.2"/>
</dbReference>
<accession>Q75C87</accession>
<feature type="signal peptide" evidence="2">
    <location>
        <begin position="1"/>
        <end position="28"/>
    </location>
</feature>
<keyword evidence="1" id="KW-1133">Transmembrane helix</keyword>
<name>Q75C87_EREGS</name>
<dbReference type="PANTHER" id="PTHR10900">
    <property type="entry name" value="PERIOSTIN-RELATED"/>
    <property type="match status" value="1"/>
</dbReference>